<dbReference type="RefSeq" id="WP_031413578.1">
    <property type="nucleotide sequence ID" value="NZ_CP011074.1"/>
</dbReference>
<keyword evidence="4" id="KW-1133">Transmembrane helix</keyword>
<dbReference type="PANTHER" id="PTHR22550:SF16">
    <property type="entry name" value="SPORE GERMINATION PROTEIN"/>
    <property type="match status" value="1"/>
</dbReference>
<sequence>MSFFQRYWTTRQGRQAGGSQTSDSACIDSSMYGNLNQLETIFSGIPDLTMRELPLKTGEKALLVYLDGLINKTIVNRDIVHPLLVAETVYPEQMESVLFVGKIKQINLWAEIEESLFHGCCIIFMDGFPQAFLIEAQGWPQRAIQEPQIESAIKSAHQGFIETANANISMIRRYIPSRELKIKEHTIGERGGAKVSLLYLADVTNPQILDELEKRLESITVDIILNTGELEGYLEDRAFTPFPQFSMTERPDTAASHILQGRVVIVMDRSPGVLVAPMTFFSYFQTVDDYSVRWFAASFIRLLRFVAFFIAILAPAIYIATVSFHYELIPLPLLLTIGESRERVPLPPILEAFIMEMVLEMLREAGLRLPAPIGQTIGIVGGIVIGQAAVSAGLVSNIMVIVVALTAIASFIIPNLEMSAGVRMIRFPMMVAASLFGMVGIIWGLMLVILHLLSLESLGTPYGASFSPFHFSELKDTFVRLPVWMMKKRPIELKPKQIDRQGDDDGGNGGHHDEKIE</sequence>
<keyword evidence="4" id="KW-0812">Transmembrane</keyword>
<feature type="transmembrane region" description="Helical" evidence="4">
    <location>
        <begin position="302"/>
        <end position="324"/>
    </location>
</feature>
<feature type="region of interest" description="Disordered" evidence="3">
    <location>
        <begin position="494"/>
        <end position="517"/>
    </location>
</feature>
<dbReference type="GO" id="GO:0016020">
    <property type="term" value="C:membrane"/>
    <property type="evidence" value="ECO:0007669"/>
    <property type="project" value="InterPro"/>
</dbReference>
<evidence type="ECO:0000256" key="2">
    <source>
        <dbReference type="ARBA" id="ARBA00023136"/>
    </source>
</evidence>
<feature type="transmembrane region" description="Helical" evidence="4">
    <location>
        <begin position="369"/>
        <end position="388"/>
    </location>
</feature>
<name>A0A0F7EH90_BRELA</name>
<dbReference type="InterPro" id="IPR004995">
    <property type="entry name" value="Spore_Ger"/>
</dbReference>
<organism evidence="5">
    <name type="scientific">Brevibacillus laterosporus</name>
    <name type="common">Bacillus laterosporus</name>
    <dbReference type="NCBI Taxonomy" id="1465"/>
    <lineage>
        <taxon>Bacteria</taxon>
        <taxon>Bacillati</taxon>
        <taxon>Bacillota</taxon>
        <taxon>Bacilli</taxon>
        <taxon>Bacillales</taxon>
        <taxon>Paenibacillaceae</taxon>
        <taxon>Brevibacillus</taxon>
    </lineage>
</organism>
<feature type="transmembrane region" description="Helical" evidence="4">
    <location>
        <begin position="394"/>
        <end position="413"/>
    </location>
</feature>
<evidence type="ECO:0000313" key="5">
    <source>
        <dbReference type="EMBL" id="AKF94472.1"/>
    </source>
</evidence>
<dbReference type="EMBL" id="CP011074">
    <property type="protein sequence ID" value="AKF94472.1"/>
    <property type="molecule type" value="Genomic_DNA"/>
</dbReference>
<dbReference type="AlphaFoldDB" id="A0A0F7EH90"/>
<gene>
    <name evidence="5" type="ORF">EX87_13115</name>
</gene>
<dbReference type="PIRSF" id="PIRSF005690">
    <property type="entry name" value="GerBA"/>
    <property type="match status" value="1"/>
</dbReference>
<reference evidence="5" key="1">
    <citation type="submission" date="2015-03" db="EMBL/GenBank/DDBJ databases">
        <title>MIGS Cultured Bacterial/Archaeal sample from Brevibacillus laterosporus.</title>
        <authorList>
            <person name="Zeng D."/>
            <person name="Zhu L."/>
            <person name="Dong G."/>
            <person name="Ye W."/>
            <person name="Ren D."/>
            <person name="Wu L."/>
            <person name="Xu J."/>
            <person name="Li G."/>
            <person name="Guo L."/>
        </authorList>
    </citation>
    <scope>NUCLEOTIDE SEQUENCE</scope>
    <source>
        <strain evidence="5">B9</strain>
    </source>
</reference>
<proteinExistence type="inferred from homology"/>
<evidence type="ECO:0000256" key="4">
    <source>
        <dbReference type="SAM" id="Phobius"/>
    </source>
</evidence>
<dbReference type="PANTHER" id="PTHR22550">
    <property type="entry name" value="SPORE GERMINATION PROTEIN"/>
    <property type="match status" value="1"/>
</dbReference>
<dbReference type="Pfam" id="PF03323">
    <property type="entry name" value="GerA"/>
    <property type="match status" value="1"/>
</dbReference>
<keyword evidence="2 4" id="KW-0472">Membrane</keyword>
<comment type="similarity">
    <text evidence="1">Belongs to the GerABKA family.</text>
</comment>
<feature type="transmembrane region" description="Helical" evidence="4">
    <location>
        <begin position="425"/>
        <end position="453"/>
    </location>
</feature>
<dbReference type="GO" id="GO:0009847">
    <property type="term" value="P:spore germination"/>
    <property type="evidence" value="ECO:0007669"/>
    <property type="project" value="InterPro"/>
</dbReference>
<dbReference type="InterPro" id="IPR050768">
    <property type="entry name" value="UPF0353/GerABKA_families"/>
</dbReference>
<accession>A0A0F7EH90</accession>
<feature type="compositionally biased region" description="Basic and acidic residues" evidence="3">
    <location>
        <begin position="494"/>
        <end position="503"/>
    </location>
</feature>
<evidence type="ECO:0000256" key="1">
    <source>
        <dbReference type="ARBA" id="ARBA00005278"/>
    </source>
</evidence>
<evidence type="ECO:0000256" key="3">
    <source>
        <dbReference type="SAM" id="MobiDB-lite"/>
    </source>
</evidence>
<protein>
    <submittedName>
        <fullName evidence="5">Spore gernimation protein</fullName>
    </submittedName>
</protein>